<comment type="caution">
    <text evidence="2">The sequence shown here is derived from an EMBL/GenBank/DDBJ whole genome shotgun (WGS) entry which is preliminary data.</text>
</comment>
<dbReference type="EMBL" id="JAVHUY010000002">
    <property type="protein sequence ID" value="MDQ7903253.1"/>
    <property type="molecule type" value="Genomic_DNA"/>
</dbReference>
<dbReference type="RefSeq" id="WP_308710539.1">
    <property type="nucleotide sequence ID" value="NZ_JAVHUY010000002.1"/>
</dbReference>
<name>A0ABU0Z883_9ACTN</name>
<dbReference type="InterPro" id="IPR000157">
    <property type="entry name" value="TIR_dom"/>
</dbReference>
<feature type="domain" description="TIR" evidence="1">
    <location>
        <begin position="15"/>
        <end position="142"/>
    </location>
</feature>
<accession>A0ABU0Z883</accession>
<proteinExistence type="predicted"/>
<evidence type="ECO:0000313" key="2">
    <source>
        <dbReference type="EMBL" id="MDQ7903253.1"/>
    </source>
</evidence>
<dbReference type="InterPro" id="IPR035897">
    <property type="entry name" value="Toll_tir_struct_dom_sf"/>
</dbReference>
<dbReference type="Gene3D" id="3.40.50.10140">
    <property type="entry name" value="Toll/interleukin-1 receptor homology (TIR) domain"/>
    <property type="match status" value="1"/>
</dbReference>
<dbReference type="NCBIfam" id="NF040588">
    <property type="entry name" value="FxsC_Nterm"/>
    <property type="match status" value="1"/>
</dbReference>
<reference evidence="2 3" key="1">
    <citation type="submission" date="2023-08" db="EMBL/GenBank/DDBJ databases">
        <title>Phytohabitans sansha sp. nov., isolated from marine sediment.</title>
        <authorList>
            <person name="Zhao Y."/>
            <person name="Yi K."/>
        </authorList>
    </citation>
    <scope>NUCLEOTIDE SEQUENCE [LARGE SCALE GENOMIC DNA]</scope>
    <source>
        <strain evidence="2 3">ZYX-F-186</strain>
    </source>
</reference>
<organism evidence="2 3">
    <name type="scientific">Phytohabitans maris</name>
    <dbReference type="NCBI Taxonomy" id="3071409"/>
    <lineage>
        <taxon>Bacteria</taxon>
        <taxon>Bacillati</taxon>
        <taxon>Actinomycetota</taxon>
        <taxon>Actinomycetes</taxon>
        <taxon>Micromonosporales</taxon>
        <taxon>Micromonosporaceae</taxon>
    </lineage>
</organism>
<evidence type="ECO:0000259" key="1">
    <source>
        <dbReference type="Pfam" id="PF13676"/>
    </source>
</evidence>
<dbReference type="Proteomes" id="UP001230908">
    <property type="component" value="Unassembled WGS sequence"/>
</dbReference>
<gene>
    <name evidence="2" type="ORF">RB614_01800</name>
</gene>
<sequence length="213" mass="24089">MNGDEFELEPGMPLFFLSYAHVNATRGEVNRFFEDLSTDVNELVGRSVGADPGFMDSVMSGGEHWSPELLRATGTCQVFVPLISASLVRSSWCGMEWDAFARRKRVRRQDRRADNATGIVPVRWSPTELVDLPAVVQKIQWFSPGRLPDPKLPALYEQAGLYGLLKLGLDREYRAVVWWLAQHVVGIFRSHWVTAQIPSGPEELRNVFDEEVT</sequence>
<evidence type="ECO:0000313" key="3">
    <source>
        <dbReference type="Proteomes" id="UP001230908"/>
    </source>
</evidence>
<keyword evidence="3" id="KW-1185">Reference proteome</keyword>
<dbReference type="InterPro" id="IPR047603">
    <property type="entry name" value="FxsC_N"/>
</dbReference>
<dbReference type="SUPFAM" id="SSF52200">
    <property type="entry name" value="Toll/Interleukin receptor TIR domain"/>
    <property type="match status" value="1"/>
</dbReference>
<protein>
    <submittedName>
        <fullName evidence="2">TIR-like protein FxsC</fullName>
    </submittedName>
</protein>
<dbReference type="Pfam" id="PF13676">
    <property type="entry name" value="TIR_2"/>
    <property type="match status" value="1"/>
</dbReference>